<protein>
    <submittedName>
        <fullName evidence="1">Uncharacterized protein</fullName>
    </submittedName>
</protein>
<sequence length="90" mass="10244">MGAISPYLYSCTKRQQVLLREAWAEAGVLADAHNQWWPGGKWQAAMSLYLGPKSKDDYSFVFGKGQLMKNIKREYLIHAGYIGQPPVFTY</sequence>
<evidence type="ECO:0000313" key="2">
    <source>
        <dbReference type="Proteomes" id="UP000283841"/>
    </source>
</evidence>
<dbReference type="EMBL" id="RCNU01000015">
    <property type="protein sequence ID" value="RWQ91863.1"/>
    <property type="molecule type" value="Genomic_DNA"/>
</dbReference>
<accession>A0A443HJ44</accession>
<reference evidence="1 2" key="1">
    <citation type="journal article" date="2018" name="Front. Microbiol.">
        <title>Genomic and genetic insights into a cosmopolitan fungus, Paecilomyces variotii (Eurotiales).</title>
        <authorList>
            <person name="Urquhart A.S."/>
            <person name="Mondo S.J."/>
            <person name="Makela M.R."/>
            <person name="Hane J.K."/>
            <person name="Wiebenga A."/>
            <person name="He G."/>
            <person name="Mihaltcheva S."/>
            <person name="Pangilinan J."/>
            <person name="Lipzen A."/>
            <person name="Barry K."/>
            <person name="de Vries R.P."/>
            <person name="Grigoriev I.V."/>
            <person name="Idnurm A."/>
        </authorList>
    </citation>
    <scope>NUCLEOTIDE SEQUENCE [LARGE SCALE GENOMIC DNA]</scope>
    <source>
        <strain evidence="1 2">CBS 101075</strain>
    </source>
</reference>
<gene>
    <name evidence="1" type="ORF">C8Q69DRAFT_515146</name>
</gene>
<keyword evidence="2" id="KW-1185">Reference proteome</keyword>
<comment type="caution">
    <text evidence="1">The sequence shown here is derived from an EMBL/GenBank/DDBJ whole genome shotgun (WGS) entry which is preliminary data.</text>
</comment>
<proteinExistence type="predicted"/>
<dbReference type="AlphaFoldDB" id="A0A443HJ44"/>
<evidence type="ECO:0000313" key="1">
    <source>
        <dbReference type="EMBL" id="RWQ91863.1"/>
    </source>
</evidence>
<dbReference type="GeneID" id="39602635"/>
<dbReference type="Proteomes" id="UP000283841">
    <property type="component" value="Unassembled WGS sequence"/>
</dbReference>
<organism evidence="1 2">
    <name type="scientific">Byssochlamys spectabilis</name>
    <name type="common">Paecilomyces variotii</name>
    <dbReference type="NCBI Taxonomy" id="264951"/>
    <lineage>
        <taxon>Eukaryota</taxon>
        <taxon>Fungi</taxon>
        <taxon>Dikarya</taxon>
        <taxon>Ascomycota</taxon>
        <taxon>Pezizomycotina</taxon>
        <taxon>Eurotiomycetes</taxon>
        <taxon>Eurotiomycetidae</taxon>
        <taxon>Eurotiales</taxon>
        <taxon>Thermoascaceae</taxon>
        <taxon>Paecilomyces</taxon>
    </lineage>
</organism>
<dbReference type="VEuPathDB" id="FungiDB:C8Q69DRAFT_515146"/>
<dbReference type="RefSeq" id="XP_028481508.1">
    <property type="nucleotide sequence ID" value="XM_028633358.1"/>
</dbReference>
<name>A0A443HJ44_BYSSP</name>